<dbReference type="GO" id="GO:0022857">
    <property type="term" value="F:transmembrane transporter activity"/>
    <property type="evidence" value="ECO:0007669"/>
    <property type="project" value="TreeGrafter"/>
</dbReference>
<protein>
    <recommendedName>
        <fullName evidence="3">MacB-like periplasmic core domain-containing protein</fullName>
    </recommendedName>
</protein>
<keyword evidence="5" id="KW-1185">Reference proteome</keyword>
<keyword evidence="2" id="KW-0732">Signal</keyword>
<dbReference type="Pfam" id="PF12704">
    <property type="entry name" value="MacB_PCD"/>
    <property type="match status" value="1"/>
</dbReference>
<accession>A0A229P3Y7</accession>
<feature type="transmembrane region" description="Helical" evidence="1">
    <location>
        <begin position="246"/>
        <end position="263"/>
    </location>
</feature>
<dbReference type="GO" id="GO:0005886">
    <property type="term" value="C:plasma membrane"/>
    <property type="evidence" value="ECO:0007669"/>
    <property type="project" value="TreeGrafter"/>
</dbReference>
<sequence>MRLATFLVAIGMLLMSFSSVFSEAAVMAWQQSGGTVGSERFSLKAGSVPGPSGTAGFTDKEANKLIEAWKGSAAYSMKGKLSLKAGNRQMEVEAAGIGGNFTDFTSILLDRGSMISEGSMERRDQVVVISDRLAEYLFGSTDVLGKEISIQNTKLRIIGIYRSEDSLMEWMTKGVKPEALLPSSMFTALSPESRVGTILLEASGDALLIGELEVNTTLRNLKLPMNEYKVAIGEKSFRLIQQLPRLLPALMGLIVLVLGLMWMRRVAGSTYSRMKSALQVGDSDEVMKRERPYMLKQVLAFIAIGVSTGGLVLLARFSPFIPAEFIPDRWIDLSFFRQKLFQHWQEQPPFFSQILPYQLMENRLNSYIPIVTTSGLLLGLPLFLLGIREWRMIALPLRDRFIRLFYCIAVCYLALGLALLLVGLPQFISPSLWITLFGFCLFAAAYPQPNRKDDYFEH</sequence>
<name>A0A229P3Y7_9BACL</name>
<organism evidence="4 5">
    <name type="scientific">Paenibacillus herberti</name>
    <dbReference type="NCBI Taxonomy" id="1619309"/>
    <lineage>
        <taxon>Bacteria</taxon>
        <taxon>Bacillati</taxon>
        <taxon>Bacillota</taxon>
        <taxon>Bacilli</taxon>
        <taxon>Bacillales</taxon>
        <taxon>Paenibacillaceae</taxon>
        <taxon>Paenibacillus</taxon>
    </lineage>
</organism>
<gene>
    <name evidence="4" type="ORF">CGZ75_10075</name>
</gene>
<proteinExistence type="predicted"/>
<feature type="chain" id="PRO_5012489025" description="MacB-like periplasmic core domain-containing protein" evidence="2">
    <location>
        <begin position="25"/>
        <end position="458"/>
    </location>
</feature>
<dbReference type="InterPro" id="IPR025857">
    <property type="entry name" value="MacB_PCD"/>
</dbReference>
<dbReference type="OrthoDB" id="2505986at2"/>
<keyword evidence="1" id="KW-0472">Membrane</keyword>
<feature type="signal peptide" evidence="2">
    <location>
        <begin position="1"/>
        <end position="24"/>
    </location>
</feature>
<reference evidence="4 5" key="1">
    <citation type="submission" date="2017-07" db="EMBL/GenBank/DDBJ databases">
        <title>Paenibacillus herberti R33 genome sequencing and assembly.</title>
        <authorList>
            <person name="Su W."/>
        </authorList>
    </citation>
    <scope>NUCLEOTIDE SEQUENCE [LARGE SCALE GENOMIC DNA]</scope>
    <source>
        <strain evidence="4 5">R33</strain>
    </source>
</reference>
<feature type="transmembrane region" description="Helical" evidence="1">
    <location>
        <begin position="400"/>
        <end position="421"/>
    </location>
</feature>
<keyword evidence="1" id="KW-0812">Transmembrane</keyword>
<evidence type="ECO:0000259" key="3">
    <source>
        <dbReference type="Pfam" id="PF12704"/>
    </source>
</evidence>
<feature type="domain" description="MacB-like periplasmic core" evidence="3">
    <location>
        <begin position="8"/>
        <end position="202"/>
    </location>
</feature>
<evidence type="ECO:0000313" key="4">
    <source>
        <dbReference type="EMBL" id="OXM16963.1"/>
    </source>
</evidence>
<feature type="transmembrane region" description="Helical" evidence="1">
    <location>
        <begin position="427"/>
        <end position="446"/>
    </location>
</feature>
<comment type="caution">
    <text evidence="4">The sequence shown here is derived from an EMBL/GenBank/DDBJ whole genome shotgun (WGS) entry which is preliminary data.</text>
</comment>
<dbReference type="InterPro" id="IPR050250">
    <property type="entry name" value="Macrolide_Exporter_MacB"/>
</dbReference>
<dbReference type="PANTHER" id="PTHR30572">
    <property type="entry name" value="MEMBRANE COMPONENT OF TRANSPORTER-RELATED"/>
    <property type="match status" value="1"/>
</dbReference>
<feature type="transmembrane region" description="Helical" evidence="1">
    <location>
        <begin position="298"/>
        <end position="317"/>
    </location>
</feature>
<dbReference type="PANTHER" id="PTHR30572:SF4">
    <property type="entry name" value="ABC TRANSPORTER PERMEASE YTRF"/>
    <property type="match status" value="1"/>
</dbReference>
<dbReference type="EMBL" id="NMUQ01000001">
    <property type="protein sequence ID" value="OXM16963.1"/>
    <property type="molecule type" value="Genomic_DNA"/>
</dbReference>
<dbReference type="Proteomes" id="UP000215145">
    <property type="component" value="Unassembled WGS sequence"/>
</dbReference>
<evidence type="ECO:0000313" key="5">
    <source>
        <dbReference type="Proteomes" id="UP000215145"/>
    </source>
</evidence>
<evidence type="ECO:0000256" key="2">
    <source>
        <dbReference type="SAM" id="SignalP"/>
    </source>
</evidence>
<evidence type="ECO:0000256" key="1">
    <source>
        <dbReference type="SAM" id="Phobius"/>
    </source>
</evidence>
<feature type="transmembrane region" description="Helical" evidence="1">
    <location>
        <begin position="367"/>
        <end position="388"/>
    </location>
</feature>
<keyword evidence="1" id="KW-1133">Transmembrane helix</keyword>
<dbReference type="RefSeq" id="WP_089524044.1">
    <property type="nucleotide sequence ID" value="NZ_NMUQ01000001.1"/>
</dbReference>
<dbReference type="AlphaFoldDB" id="A0A229P3Y7"/>